<name>A0ABW4CWY7_9LACO</name>
<organism evidence="1 2">
    <name type="scientific">Lacticaseibacillus hegangensis</name>
    <dbReference type="NCBI Taxonomy" id="2486010"/>
    <lineage>
        <taxon>Bacteria</taxon>
        <taxon>Bacillati</taxon>
        <taxon>Bacillota</taxon>
        <taxon>Bacilli</taxon>
        <taxon>Lactobacillales</taxon>
        <taxon>Lactobacillaceae</taxon>
        <taxon>Lacticaseibacillus</taxon>
    </lineage>
</organism>
<comment type="caution">
    <text evidence="1">The sequence shown here is derived from an EMBL/GenBank/DDBJ whole genome shotgun (WGS) entry which is preliminary data.</text>
</comment>
<keyword evidence="2" id="KW-1185">Reference proteome</keyword>
<sequence length="206" mass="23022">MKKWVYGIIAAITVLGAVTMLKTNLALAPAQTVQAKAKKTKPVKVTTKKKLTKYLKKTKNAGSIVKGVAIVKGVTTIKVKDVADLKPVYFEYLANILGRAKKTPLAKNGLGIVQTNEYMDGNGKKDNMLEFSFFFAPADLEKLDFANWGHVVYRNPTQFYNSATGYYLMTEFVKQAKQTKKFMPNSDLMKYDDQGMSVNYMDKYGA</sequence>
<dbReference type="RefSeq" id="WP_125756785.1">
    <property type="nucleotide sequence ID" value="NZ_JBHTOK010000016.1"/>
</dbReference>
<gene>
    <name evidence="1" type="ORF">ACFQ5K_03665</name>
</gene>
<protein>
    <submittedName>
        <fullName evidence="1">Uncharacterized protein</fullName>
    </submittedName>
</protein>
<evidence type="ECO:0000313" key="1">
    <source>
        <dbReference type="EMBL" id="MFD1440488.1"/>
    </source>
</evidence>
<dbReference type="EMBL" id="JBHTOK010000016">
    <property type="protein sequence ID" value="MFD1440488.1"/>
    <property type="molecule type" value="Genomic_DNA"/>
</dbReference>
<dbReference type="Proteomes" id="UP001597212">
    <property type="component" value="Unassembled WGS sequence"/>
</dbReference>
<evidence type="ECO:0000313" key="2">
    <source>
        <dbReference type="Proteomes" id="UP001597212"/>
    </source>
</evidence>
<accession>A0ABW4CWY7</accession>
<proteinExistence type="predicted"/>
<reference evidence="2" key="1">
    <citation type="journal article" date="2019" name="Int. J. Syst. Evol. Microbiol.">
        <title>The Global Catalogue of Microorganisms (GCM) 10K type strain sequencing project: providing services to taxonomists for standard genome sequencing and annotation.</title>
        <authorList>
            <consortium name="The Broad Institute Genomics Platform"/>
            <consortium name="The Broad Institute Genome Sequencing Center for Infectious Disease"/>
            <person name="Wu L."/>
            <person name="Ma J."/>
        </authorList>
    </citation>
    <scope>NUCLEOTIDE SEQUENCE [LARGE SCALE GENOMIC DNA]</scope>
    <source>
        <strain evidence="2">CCM 8912</strain>
    </source>
</reference>